<comment type="caution">
    <text evidence="2">The sequence shown here is derived from an EMBL/GenBank/DDBJ whole genome shotgun (WGS) entry which is preliminary data.</text>
</comment>
<feature type="transmembrane region" description="Helical" evidence="1">
    <location>
        <begin position="6"/>
        <end position="24"/>
    </location>
</feature>
<evidence type="ECO:0008006" key="4">
    <source>
        <dbReference type="Google" id="ProtNLM"/>
    </source>
</evidence>
<evidence type="ECO:0000313" key="2">
    <source>
        <dbReference type="EMBL" id="MBF9220707.1"/>
    </source>
</evidence>
<feature type="transmembrane region" description="Helical" evidence="1">
    <location>
        <begin position="62"/>
        <end position="80"/>
    </location>
</feature>
<dbReference type="RefSeq" id="WP_196292144.1">
    <property type="nucleotide sequence ID" value="NZ_JADQDM010000002.1"/>
</dbReference>
<reference evidence="2 3" key="1">
    <citation type="submission" date="2020-11" db="EMBL/GenBank/DDBJ databases">
        <authorList>
            <person name="Kim M.K."/>
        </authorList>
    </citation>
    <scope>NUCLEOTIDE SEQUENCE [LARGE SCALE GENOMIC DNA]</scope>
    <source>
        <strain evidence="2 3">BT662</strain>
    </source>
</reference>
<keyword evidence="1" id="KW-0812">Transmembrane</keyword>
<accession>A0ABS0I194</accession>
<keyword evidence="3" id="KW-1185">Reference proteome</keyword>
<feature type="transmembrane region" description="Helical" evidence="1">
    <location>
        <begin position="156"/>
        <end position="177"/>
    </location>
</feature>
<evidence type="ECO:0000256" key="1">
    <source>
        <dbReference type="SAM" id="Phobius"/>
    </source>
</evidence>
<sequence>MEHVPAALGVAFGIIALLTVVLFVRAARYSRPTLGLLLGWLALQGAVALSGFYAVTTTRPPHALGLVGPPVLLIGLLLATARGRRYLDRLDLAQLTLLHVVRIPVELVLYGLFVHRAVPELMTFAGRNWDILSGLTAPVMYYFLFHRKVLSRGWLLVWNFLGLALLLNIVVNALLSAPSVFQRFGFEQPNVAILHFPFNWLPAVVVPLVLLAHVAAIRQLLVAASSEPAGARNPAATFRRPI</sequence>
<feature type="transmembrane region" description="Helical" evidence="1">
    <location>
        <begin position="125"/>
        <end position="144"/>
    </location>
</feature>
<protein>
    <recommendedName>
        <fullName evidence="4">TIGR02206 family membrane protein</fullName>
    </recommendedName>
</protein>
<gene>
    <name evidence="2" type="ORF">I2H31_06275</name>
</gene>
<proteinExistence type="predicted"/>
<dbReference type="Proteomes" id="UP000618931">
    <property type="component" value="Unassembled WGS sequence"/>
</dbReference>
<keyword evidence="1" id="KW-0472">Membrane</keyword>
<feature type="transmembrane region" description="Helical" evidence="1">
    <location>
        <begin position="36"/>
        <end position="56"/>
    </location>
</feature>
<dbReference type="EMBL" id="JADQDM010000002">
    <property type="protein sequence ID" value="MBF9220707.1"/>
    <property type="molecule type" value="Genomic_DNA"/>
</dbReference>
<evidence type="ECO:0000313" key="3">
    <source>
        <dbReference type="Proteomes" id="UP000618931"/>
    </source>
</evidence>
<organism evidence="2 3">
    <name type="scientific">Hymenobacter ruricola</name>
    <dbReference type="NCBI Taxonomy" id="2791023"/>
    <lineage>
        <taxon>Bacteria</taxon>
        <taxon>Pseudomonadati</taxon>
        <taxon>Bacteroidota</taxon>
        <taxon>Cytophagia</taxon>
        <taxon>Cytophagales</taxon>
        <taxon>Hymenobacteraceae</taxon>
        <taxon>Hymenobacter</taxon>
    </lineage>
</organism>
<feature type="transmembrane region" description="Helical" evidence="1">
    <location>
        <begin position="197"/>
        <end position="217"/>
    </location>
</feature>
<keyword evidence="1" id="KW-1133">Transmembrane helix</keyword>
<feature type="transmembrane region" description="Helical" evidence="1">
    <location>
        <begin position="92"/>
        <end position="113"/>
    </location>
</feature>
<name>A0ABS0I194_9BACT</name>